<dbReference type="CDD" id="cd03768">
    <property type="entry name" value="SR_ResInv"/>
    <property type="match status" value="1"/>
</dbReference>
<dbReference type="InterPro" id="IPR006118">
    <property type="entry name" value="Recombinase_CS"/>
</dbReference>
<dbReference type="Pfam" id="PF00239">
    <property type="entry name" value="Resolvase"/>
    <property type="match status" value="1"/>
</dbReference>
<organism evidence="5 6">
    <name type="scientific">Methanomethylophilus alvi</name>
    <dbReference type="NCBI Taxonomy" id="1291540"/>
    <lineage>
        <taxon>Archaea</taxon>
        <taxon>Methanobacteriati</taxon>
        <taxon>Thermoplasmatota</taxon>
        <taxon>Thermoplasmata</taxon>
        <taxon>Methanomassiliicoccales</taxon>
        <taxon>Methanomethylophilaceae</taxon>
        <taxon>Methanomethylophilus</taxon>
    </lineage>
</organism>
<dbReference type="InterPro" id="IPR006119">
    <property type="entry name" value="Resolv_N"/>
</dbReference>
<proteinExistence type="predicted"/>
<reference evidence="5 6" key="1">
    <citation type="submission" date="2016-10" db="EMBL/GenBank/DDBJ databases">
        <title>Complete genome of the TMA-utilizing, human hosted archaeon Methanomethylophilus alvus Gen. nov, sp. nov., strain Mx-05, derived from a pure culture.</title>
        <authorList>
            <person name="Brugere J.-F."/>
            <person name="Ben Hania W."/>
            <person name="Chaudhary P.P."/>
            <person name="Gaci N."/>
            <person name="Borrel G."/>
            <person name="Cao Van Tuat L."/>
            <person name="Fardeau M.-L."/>
            <person name="Harris H.M.B."/>
            <person name="O'Toole P.W."/>
            <person name="Ollivier B."/>
        </authorList>
    </citation>
    <scope>NUCLEOTIDE SEQUENCE [LARGE SCALE GENOMIC DNA]</scope>
    <source>
        <strain evidence="5 6">Mx-05</strain>
    </source>
</reference>
<dbReference type="GO" id="GO:0015074">
    <property type="term" value="P:DNA integration"/>
    <property type="evidence" value="ECO:0007669"/>
    <property type="project" value="UniProtKB-KW"/>
</dbReference>
<keyword evidence="1" id="KW-0229">DNA integration</keyword>
<dbReference type="Proteomes" id="UP000273278">
    <property type="component" value="Chromosome"/>
</dbReference>
<evidence type="ECO:0000256" key="1">
    <source>
        <dbReference type="ARBA" id="ARBA00022908"/>
    </source>
</evidence>
<evidence type="ECO:0000256" key="3">
    <source>
        <dbReference type="ARBA" id="ARBA00023172"/>
    </source>
</evidence>
<feature type="domain" description="Resolvase/invertase-type recombinase catalytic" evidence="4">
    <location>
        <begin position="2"/>
        <end position="144"/>
    </location>
</feature>
<dbReference type="GO" id="GO:0000150">
    <property type="term" value="F:DNA strand exchange activity"/>
    <property type="evidence" value="ECO:0007669"/>
    <property type="project" value="InterPro"/>
</dbReference>
<evidence type="ECO:0000256" key="2">
    <source>
        <dbReference type="ARBA" id="ARBA00023125"/>
    </source>
</evidence>
<dbReference type="PROSITE" id="PS00397">
    <property type="entry name" value="RECOMBINASES_1"/>
    <property type="match status" value="1"/>
</dbReference>
<protein>
    <recommendedName>
        <fullName evidence="4">Resolvase/invertase-type recombinase catalytic domain-containing protein</fullName>
    </recommendedName>
</protein>
<accession>A0A3G3IG89</accession>
<evidence type="ECO:0000259" key="4">
    <source>
        <dbReference type="PROSITE" id="PS51736"/>
    </source>
</evidence>
<name>A0A3G3IG89_9ARCH</name>
<dbReference type="SMART" id="SM00857">
    <property type="entry name" value="Resolvase"/>
    <property type="match status" value="1"/>
</dbReference>
<dbReference type="SUPFAM" id="SSF53041">
    <property type="entry name" value="Resolvase-like"/>
    <property type="match status" value="1"/>
</dbReference>
<dbReference type="PROSITE" id="PS51736">
    <property type="entry name" value="RECOMBINASES_3"/>
    <property type="match status" value="1"/>
</dbReference>
<evidence type="ECO:0000313" key="6">
    <source>
        <dbReference type="Proteomes" id="UP000273278"/>
    </source>
</evidence>
<dbReference type="PANTHER" id="PTHR30461:SF26">
    <property type="entry name" value="RESOLVASE HOMOLOG YNEB"/>
    <property type="match status" value="1"/>
</dbReference>
<dbReference type="GO" id="GO:0003677">
    <property type="term" value="F:DNA binding"/>
    <property type="evidence" value="ECO:0007669"/>
    <property type="project" value="UniProtKB-KW"/>
</dbReference>
<dbReference type="InterPro" id="IPR050639">
    <property type="entry name" value="SSR_resolvase"/>
</dbReference>
<evidence type="ECO:0000313" key="5">
    <source>
        <dbReference type="EMBL" id="AYQ54850.1"/>
    </source>
</evidence>
<dbReference type="EMBL" id="CP017686">
    <property type="protein sequence ID" value="AYQ54850.1"/>
    <property type="molecule type" value="Genomic_DNA"/>
</dbReference>
<dbReference type="AlphaFoldDB" id="A0A3G3IG89"/>
<dbReference type="Gene3D" id="3.40.50.1390">
    <property type="entry name" value="Resolvase, N-terminal catalytic domain"/>
    <property type="match status" value="1"/>
</dbReference>
<dbReference type="GeneID" id="41321480"/>
<dbReference type="RefSeq" id="WP_052309276.1">
    <property type="nucleotide sequence ID" value="NZ_CP017686.1"/>
</dbReference>
<sequence>MKVAIYVRVSTKKQDETNQLPRLREIAKNRGFEVFREYSDEASAKDSNRPGWQDLMQDAKEHRFDAILVTKLDRVMRSLVQLNITMMNLQSYNVKLICADIGEIDFTTPMGKVQMQIIGAIAEWEREIIVQRTREGIEARKAKGVHLGRKRRDDIPIDTIVTLRIAGNSWKSISRDLRIPKTTLLRRREEVENLISNRSVKEVSE</sequence>
<keyword evidence="2" id="KW-0238">DNA-binding</keyword>
<dbReference type="PANTHER" id="PTHR30461">
    <property type="entry name" value="DNA-INVERTASE FROM LAMBDOID PROPHAGE"/>
    <property type="match status" value="1"/>
</dbReference>
<gene>
    <name evidence="5" type="ORF">BKD89_03390</name>
</gene>
<dbReference type="InterPro" id="IPR036162">
    <property type="entry name" value="Resolvase-like_N_sf"/>
</dbReference>
<keyword evidence="3" id="KW-0233">DNA recombination</keyword>